<dbReference type="InterPro" id="IPR021375">
    <property type="entry name" value="DUF2997"/>
</dbReference>
<reference evidence="1 2" key="1">
    <citation type="submission" date="2017-10" db="EMBL/GenBank/DDBJ databases">
        <title>Novel microbial diversity and functional potential in the marine mammal oral microbiome.</title>
        <authorList>
            <person name="Dudek N.K."/>
            <person name="Sun C.L."/>
            <person name="Burstein D."/>
            <person name="Kantor R.S."/>
            <person name="Aliaga Goltsman D.S."/>
            <person name="Bik E.M."/>
            <person name="Thomas B.C."/>
            <person name="Banfield J.F."/>
            <person name="Relman D.A."/>
        </authorList>
    </citation>
    <scope>NUCLEOTIDE SEQUENCE [LARGE SCALE GENOMIC DNA]</scope>
    <source>
        <strain evidence="1">DOLZORAL124_49_17</strain>
    </source>
</reference>
<dbReference type="Pfam" id="PF11211">
    <property type="entry name" value="DUF2997"/>
    <property type="match status" value="1"/>
</dbReference>
<evidence type="ECO:0000313" key="1">
    <source>
        <dbReference type="EMBL" id="PID57013.1"/>
    </source>
</evidence>
<gene>
    <name evidence="1" type="ORF">CSB45_08800</name>
</gene>
<protein>
    <recommendedName>
        <fullName evidence="3">DUF2997 domain-containing protein</fullName>
    </recommendedName>
</protein>
<sequence>MLEKKEIEFVIKPDGSVELTVTGVKGSQCTQIADLFKVLGKVTSDKATIEFYEQDDDKSVTVCQSE</sequence>
<name>A0A2G6E4K4_9BACT</name>
<dbReference type="EMBL" id="PDPS01000029">
    <property type="protein sequence ID" value="PID57013.1"/>
    <property type="molecule type" value="Genomic_DNA"/>
</dbReference>
<organism evidence="1 2">
    <name type="scientific">candidate division KSB3 bacterium</name>
    <dbReference type="NCBI Taxonomy" id="2044937"/>
    <lineage>
        <taxon>Bacteria</taxon>
        <taxon>candidate division KSB3</taxon>
    </lineage>
</organism>
<evidence type="ECO:0008006" key="3">
    <source>
        <dbReference type="Google" id="ProtNLM"/>
    </source>
</evidence>
<accession>A0A2G6E4K4</accession>
<comment type="caution">
    <text evidence="1">The sequence shown here is derived from an EMBL/GenBank/DDBJ whole genome shotgun (WGS) entry which is preliminary data.</text>
</comment>
<proteinExistence type="predicted"/>
<dbReference type="Proteomes" id="UP000229740">
    <property type="component" value="Unassembled WGS sequence"/>
</dbReference>
<evidence type="ECO:0000313" key="2">
    <source>
        <dbReference type="Proteomes" id="UP000229740"/>
    </source>
</evidence>
<dbReference type="AlphaFoldDB" id="A0A2G6E4K4"/>